<dbReference type="PROSITE" id="PS50928">
    <property type="entry name" value="ABC_TM1"/>
    <property type="match status" value="1"/>
</dbReference>
<dbReference type="PANTHER" id="PTHR43470:SF5">
    <property type="entry name" value="PHOSPHATE TRANSPORT SYSTEM PERMEASE PROTEIN PSTA"/>
    <property type="match status" value="1"/>
</dbReference>
<dbReference type="GO" id="GO:0005886">
    <property type="term" value="C:plasma membrane"/>
    <property type="evidence" value="ECO:0007669"/>
    <property type="project" value="UniProtKB-SubCell"/>
</dbReference>
<dbReference type="PATRIC" id="fig|1405.8.peg.1482"/>
<name>A0A090YVF2_9BACI</name>
<evidence type="ECO:0000256" key="6">
    <source>
        <dbReference type="ARBA" id="ARBA00022989"/>
    </source>
</evidence>
<evidence type="ECO:0000256" key="2">
    <source>
        <dbReference type="ARBA" id="ARBA00007069"/>
    </source>
</evidence>
<dbReference type="InterPro" id="IPR000515">
    <property type="entry name" value="MetI-like"/>
</dbReference>
<dbReference type="EMBL" id="JMQC01000008">
    <property type="protein sequence ID" value="KFN02390.1"/>
    <property type="molecule type" value="Genomic_DNA"/>
</dbReference>
<dbReference type="NCBIfam" id="TIGR00974">
    <property type="entry name" value="3a0107s02c"/>
    <property type="match status" value="1"/>
</dbReference>
<dbReference type="GO" id="GO:0035435">
    <property type="term" value="P:phosphate ion transmembrane transport"/>
    <property type="evidence" value="ECO:0007669"/>
    <property type="project" value="InterPro"/>
</dbReference>
<accession>A0A090YVF2</accession>
<evidence type="ECO:0000313" key="10">
    <source>
        <dbReference type="EMBL" id="KFN02390.1"/>
    </source>
</evidence>
<evidence type="ECO:0000259" key="9">
    <source>
        <dbReference type="PROSITE" id="PS50928"/>
    </source>
</evidence>
<evidence type="ECO:0000256" key="1">
    <source>
        <dbReference type="ARBA" id="ARBA00004651"/>
    </source>
</evidence>
<dbReference type="EMBL" id="QVOD01000008">
    <property type="protein sequence ID" value="RFT67304.1"/>
    <property type="molecule type" value="Genomic_DNA"/>
</dbReference>
<organism evidence="10 12">
    <name type="scientific">Bacillus clarus</name>
    <dbReference type="NCBI Taxonomy" id="2338372"/>
    <lineage>
        <taxon>Bacteria</taxon>
        <taxon>Bacillati</taxon>
        <taxon>Bacillota</taxon>
        <taxon>Bacilli</taxon>
        <taxon>Bacillales</taxon>
        <taxon>Bacillaceae</taxon>
        <taxon>Bacillus</taxon>
        <taxon>Bacillus cereus group</taxon>
    </lineage>
</organism>
<proteinExistence type="inferred from homology"/>
<dbReference type="Proteomes" id="UP000264294">
    <property type="component" value="Unassembled WGS sequence"/>
</dbReference>
<feature type="transmembrane region" description="Helical" evidence="8">
    <location>
        <begin position="120"/>
        <end position="140"/>
    </location>
</feature>
<dbReference type="Proteomes" id="UP000029389">
    <property type="component" value="Unassembled WGS sequence"/>
</dbReference>
<keyword evidence="3" id="KW-0813">Transport</keyword>
<dbReference type="SUPFAM" id="SSF161098">
    <property type="entry name" value="MetI-like"/>
    <property type="match status" value="1"/>
</dbReference>
<evidence type="ECO:0000256" key="7">
    <source>
        <dbReference type="ARBA" id="ARBA00023136"/>
    </source>
</evidence>
<dbReference type="InterPro" id="IPR035906">
    <property type="entry name" value="MetI-like_sf"/>
</dbReference>
<dbReference type="InterPro" id="IPR005672">
    <property type="entry name" value="Phosphate_PstA"/>
</dbReference>
<protein>
    <recommendedName>
        <fullName evidence="8">Phosphate transport system permease protein PstA</fullName>
    </recommendedName>
</protein>
<feature type="transmembrane region" description="Helical" evidence="8">
    <location>
        <begin position="25"/>
        <end position="46"/>
    </location>
</feature>
<reference evidence="10 12" key="1">
    <citation type="submission" date="2014-04" db="EMBL/GenBank/DDBJ databases">
        <authorList>
            <person name="Bishop-Lilly K.A."/>
            <person name="Broomall S.M."/>
            <person name="Chain P.S."/>
            <person name="Chertkov O."/>
            <person name="Coyne S.R."/>
            <person name="Daligault H.E."/>
            <person name="Davenport K.W."/>
            <person name="Erkkila T."/>
            <person name="Frey K.G."/>
            <person name="Gibbons H.S."/>
            <person name="Gu W."/>
            <person name="Jaissle J."/>
            <person name="Johnson S.L."/>
            <person name="Koroleva G.I."/>
            <person name="Ladner J.T."/>
            <person name="Lo C.-C."/>
            <person name="Minogue T.D."/>
            <person name="Munk C."/>
            <person name="Palacios G.F."/>
            <person name="Redden C.L."/>
            <person name="Rosenzweig C.N."/>
            <person name="Scholz M.B."/>
            <person name="Teshima H."/>
            <person name="Xu Y."/>
        </authorList>
    </citation>
    <scope>NUCLEOTIDE SEQUENCE [LARGE SCALE GENOMIC DNA]</scope>
    <source>
        <strain evidence="10 12">BHP</strain>
    </source>
</reference>
<feature type="transmembrane region" description="Helical" evidence="8">
    <location>
        <begin position="71"/>
        <end position="100"/>
    </location>
</feature>
<comment type="similarity">
    <text evidence="2 8">Belongs to the binding-protein-dependent transport system permease family. CysTW subfamily.</text>
</comment>
<reference evidence="11 13" key="2">
    <citation type="submission" date="2018-08" db="EMBL/GenBank/DDBJ databases">
        <title>Bacillus clarus sp. nov. strain PS00077A.</title>
        <authorList>
            <person name="Mendez Acevedo M."/>
            <person name="Carroll L."/>
            <person name="Mukherjee M."/>
            <person name="Wiedmann M."/>
            <person name="Kovac J."/>
        </authorList>
    </citation>
    <scope>NUCLEOTIDE SEQUENCE [LARGE SCALE GENOMIC DNA]</scope>
    <source>
        <strain evidence="11 13">PS00077A</strain>
    </source>
</reference>
<evidence type="ECO:0000256" key="4">
    <source>
        <dbReference type="ARBA" id="ARBA00022475"/>
    </source>
</evidence>
<dbReference type="Pfam" id="PF00528">
    <property type="entry name" value="BPD_transp_1"/>
    <property type="match status" value="1"/>
</dbReference>
<dbReference type="CDD" id="cd06261">
    <property type="entry name" value="TM_PBP2"/>
    <property type="match status" value="1"/>
</dbReference>
<evidence type="ECO:0000256" key="5">
    <source>
        <dbReference type="ARBA" id="ARBA00022692"/>
    </source>
</evidence>
<evidence type="ECO:0000256" key="8">
    <source>
        <dbReference type="RuleBase" id="RU363043"/>
    </source>
</evidence>
<keyword evidence="13" id="KW-1185">Reference proteome</keyword>
<comment type="caution">
    <text evidence="10">The sequence shown here is derived from an EMBL/GenBank/DDBJ whole genome shotgun (WGS) entry which is preliminary data.</text>
</comment>
<feature type="transmembrane region" description="Helical" evidence="8">
    <location>
        <begin position="190"/>
        <end position="212"/>
    </location>
</feature>
<evidence type="ECO:0000313" key="11">
    <source>
        <dbReference type="EMBL" id="RFT67304.1"/>
    </source>
</evidence>
<dbReference type="STRING" id="1405.B7492_22890"/>
<evidence type="ECO:0000256" key="3">
    <source>
        <dbReference type="ARBA" id="ARBA00022448"/>
    </source>
</evidence>
<keyword evidence="6 8" id="KW-1133">Transmembrane helix</keyword>
<dbReference type="GO" id="GO:0005315">
    <property type="term" value="F:phosphate transmembrane transporter activity"/>
    <property type="evidence" value="ECO:0007669"/>
    <property type="project" value="InterPro"/>
</dbReference>
<feature type="transmembrane region" description="Helical" evidence="8">
    <location>
        <begin position="146"/>
        <end position="169"/>
    </location>
</feature>
<feature type="domain" description="ABC transmembrane type-1" evidence="9">
    <location>
        <begin position="75"/>
        <end position="281"/>
    </location>
</feature>
<keyword evidence="5 8" id="KW-0812">Transmembrane</keyword>
<keyword evidence="7 8" id="KW-0472">Membrane</keyword>
<gene>
    <name evidence="10" type="primary">pstA</name>
    <name evidence="11" type="ORF">D0U04_09350</name>
    <name evidence="10" type="ORF">DJ93_1296</name>
</gene>
<dbReference type="PANTHER" id="PTHR43470">
    <property type="entry name" value="PHOSPHATE TRANSPORT SYSTEM PERMEASE PROTEIN PSTA-RELATED"/>
    <property type="match status" value="1"/>
</dbReference>
<comment type="subcellular location">
    <subcellularLocation>
        <location evidence="1 8">Cell membrane</location>
        <topology evidence="1 8">Multi-pass membrane protein</topology>
    </subcellularLocation>
</comment>
<sequence>MRMLNHKKIKENMESRFLQDRIYKLIFYITMLFSIVILFVLLYQVFEKGISNLSIDFFTNFASRNPKQAGIAAALSGTILFMSIVIPVSFIFGIGTALYLEHYAKESTFTKIIELNIQTLAGVPSVVFGLLGLTIFVYGLQLGESIIAAALTMSLLVLPTVVVASQEAIRMVPSSLLEASYGVGATKWQTMYQVVLPTAFSGILTGCILALSRAIGEAAPLLVIGALAFANYIPIHMFDRFTVLPIQIFNWMSRPQEEFQHVAAAGMLVLLGLLLVMNAIVLWLRNRK</sequence>
<evidence type="ECO:0000313" key="13">
    <source>
        <dbReference type="Proteomes" id="UP000264294"/>
    </source>
</evidence>
<dbReference type="AlphaFoldDB" id="A0A090YVF2"/>
<evidence type="ECO:0000313" key="12">
    <source>
        <dbReference type="Proteomes" id="UP000029389"/>
    </source>
</evidence>
<dbReference type="RefSeq" id="WP_042979902.1">
    <property type="nucleotide sequence ID" value="NZ_JMQC01000008.1"/>
</dbReference>
<feature type="transmembrane region" description="Helical" evidence="8">
    <location>
        <begin position="259"/>
        <end position="284"/>
    </location>
</feature>
<keyword evidence="4 8" id="KW-1003">Cell membrane</keyword>
<dbReference type="Gene3D" id="1.10.3720.10">
    <property type="entry name" value="MetI-like"/>
    <property type="match status" value="1"/>
</dbReference>